<dbReference type="AlphaFoldDB" id="A0A2K9DAH1"/>
<feature type="chain" id="PRO_5014739571" evidence="3">
    <location>
        <begin position="39"/>
        <end position="386"/>
    </location>
</feature>
<evidence type="ECO:0000256" key="3">
    <source>
        <dbReference type="SAM" id="SignalP"/>
    </source>
</evidence>
<reference evidence="4 5" key="1">
    <citation type="submission" date="2017-12" db="EMBL/GenBank/DDBJ databases">
        <title>Isolation and characterization of estrogens degradatiion strain Microbacterium hominis SJTG1.</title>
        <authorList>
            <person name="Xiong W."/>
            <person name="Yin C."/>
            <person name="Zheng D."/>
            <person name="Liang R."/>
        </authorList>
    </citation>
    <scope>NUCLEOTIDE SEQUENCE [LARGE SCALE GENOMIC DNA]</scope>
    <source>
        <strain evidence="4 5">SJTG1</strain>
    </source>
</reference>
<accession>A0A2K9DAH1</accession>
<keyword evidence="2" id="KW-1133">Transmembrane helix</keyword>
<gene>
    <name evidence="4" type="ORF">CXR34_14655</name>
</gene>
<protein>
    <submittedName>
        <fullName evidence="4">DUF916 domain-containing protein</fullName>
    </submittedName>
</protein>
<dbReference type="KEGG" id="mhos:CXR34_14655"/>
<proteinExistence type="predicted"/>
<dbReference type="InterPro" id="IPR013783">
    <property type="entry name" value="Ig-like_fold"/>
</dbReference>
<feature type="transmembrane region" description="Helical" evidence="2">
    <location>
        <begin position="309"/>
        <end position="331"/>
    </location>
</feature>
<feature type="signal peptide" evidence="3">
    <location>
        <begin position="1"/>
        <end position="38"/>
    </location>
</feature>
<dbReference type="RefSeq" id="WP_101306815.1">
    <property type="nucleotide sequence ID" value="NZ_CP025299.1"/>
</dbReference>
<dbReference type="InterPro" id="IPR006311">
    <property type="entry name" value="TAT_signal"/>
</dbReference>
<keyword evidence="3" id="KW-0732">Signal</keyword>
<dbReference type="EMBL" id="CP025299">
    <property type="protein sequence ID" value="AUG30580.1"/>
    <property type="molecule type" value="Genomic_DNA"/>
</dbReference>
<evidence type="ECO:0000313" key="4">
    <source>
        <dbReference type="EMBL" id="AUG30580.1"/>
    </source>
</evidence>
<name>A0A2K9DAH1_9MICO</name>
<dbReference type="PROSITE" id="PS51318">
    <property type="entry name" value="TAT"/>
    <property type="match status" value="1"/>
</dbReference>
<evidence type="ECO:0000256" key="1">
    <source>
        <dbReference type="SAM" id="MobiDB-lite"/>
    </source>
</evidence>
<sequence>MFRSRRSRRSLPAALAAPLLAAAVLVGGVAVPAASAHAATDAAADSADDVTWTVRTASNGFGAERTSYTYAVDPGQSVSDALVVSNHGSAPLQLAVYAADGYTGAGGQLDLLTPAETSVGIGAWTRAAATTVTVAPDESATVPFEVSVPATATPGDYVGGIVTSLASSADQGISVDRRLGIRIGLRVSGALAPALTIENPQVSWGGTWGLGSGAATLTYTLHNTGNTTMGAQQAASIAGPFGWFPTDAGDVAPEVQILPGETRDVQITVPGIAGMLALVASATVTPIVVDASGSTSALEPVATQTMGLAVPWLLLILVLLAAAIALGAVWLRRRTAATRRRREDERVARAVADALAEAQGTVGAEDAADTVAHGPSAAGTRASGAD</sequence>
<evidence type="ECO:0000256" key="2">
    <source>
        <dbReference type="SAM" id="Phobius"/>
    </source>
</evidence>
<dbReference type="GO" id="GO:0005975">
    <property type="term" value="P:carbohydrate metabolic process"/>
    <property type="evidence" value="ECO:0007669"/>
    <property type="project" value="UniProtKB-ARBA"/>
</dbReference>
<keyword evidence="2" id="KW-0812">Transmembrane</keyword>
<dbReference type="Proteomes" id="UP000233276">
    <property type="component" value="Chromosome"/>
</dbReference>
<evidence type="ECO:0000313" key="5">
    <source>
        <dbReference type="Proteomes" id="UP000233276"/>
    </source>
</evidence>
<keyword evidence="2" id="KW-0472">Membrane</keyword>
<feature type="region of interest" description="Disordered" evidence="1">
    <location>
        <begin position="359"/>
        <end position="386"/>
    </location>
</feature>
<dbReference type="Gene3D" id="2.60.40.10">
    <property type="entry name" value="Immunoglobulins"/>
    <property type="match status" value="1"/>
</dbReference>
<organism evidence="4 5">
    <name type="scientific">Microbacterium hominis</name>
    <dbReference type="NCBI Taxonomy" id="162426"/>
    <lineage>
        <taxon>Bacteria</taxon>
        <taxon>Bacillati</taxon>
        <taxon>Actinomycetota</taxon>
        <taxon>Actinomycetes</taxon>
        <taxon>Micrococcales</taxon>
        <taxon>Microbacteriaceae</taxon>
        <taxon>Microbacterium</taxon>
    </lineage>
</organism>